<proteinExistence type="predicted"/>
<organism evidence="1 2">
    <name type="scientific">Lactuca virosa</name>
    <dbReference type="NCBI Taxonomy" id="75947"/>
    <lineage>
        <taxon>Eukaryota</taxon>
        <taxon>Viridiplantae</taxon>
        <taxon>Streptophyta</taxon>
        <taxon>Embryophyta</taxon>
        <taxon>Tracheophyta</taxon>
        <taxon>Spermatophyta</taxon>
        <taxon>Magnoliopsida</taxon>
        <taxon>eudicotyledons</taxon>
        <taxon>Gunneridae</taxon>
        <taxon>Pentapetalae</taxon>
        <taxon>asterids</taxon>
        <taxon>campanulids</taxon>
        <taxon>Asterales</taxon>
        <taxon>Asteraceae</taxon>
        <taxon>Cichorioideae</taxon>
        <taxon>Cichorieae</taxon>
        <taxon>Lactucinae</taxon>
        <taxon>Lactuca</taxon>
    </lineage>
</organism>
<accession>A0AAU9PRV1</accession>
<gene>
    <name evidence="1" type="ORF">LVIROSA_LOCUS38435</name>
</gene>
<keyword evidence="2" id="KW-1185">Reference proteome</keyword>
<dbReference type="Proteomes" id="UP001157418">
    <property type="component" value="Unassembled WGS sequence"/>
</dbReference>
<evidence type="ECO:0000313" key="1">
    <source>
        <dbReference type="EMBL" id="CAH1453172.1"/>
    </source>
</evidence>
<dbReference type="EMBL" id="CAKMRJ010005745">
    <property type="protein sequence ID" value="CAH1453172.1"/>
    <property type="molecule type" value="Genomic_DNA"/>
</dbReference>
<reference evidence="1 2" key="1">
    <citation type="submission" date="2022-01" db="EMBL/GenBank/DDBJ databases">
        <authorList>
            <person name="Xiong W."/>
            <person name="Schranz E."/>
        </authorList>
    </citation>
    <scope>NUCLEOTIDE SEQUENCE [LARGE SCALE GENOMIC DNA]</scope>
</reference>
<name>A0AAU9PRV1_9ASTR</name>
<sequence>MPLHFRLRRCALDSFSYLRCLCLFFHLLGPPLPHFVLYGGLAPVSFYFEAESIGSLLQRKNIVAYDFFSSSWLSKNGVTMLVFQTKMGEDISGGDGMRISKMMYYTIIEGLDESIQDVALREKMEEVGVSAAVEVVKFY</sequence>
<evidence type="ECO:0000313" key="2">
    <source>
        <dbReference type="Proteomes" id="UP001157418"/>
    </source>
</evidence>
<dbReference type="AlphaFoldDB" id="A0AAU9PRV1"/>
<protein>
    <recommendedName>
        <fullName evidence="3">Nudix hydrolase domain-containing protein</fullName>
    </recommendedName>
</protein>
<comment type="caution">
    <text evidence="1">The sequence shown here is derived from an EMBL/GenBank/DDBJ whole genome shotgun (WGS) entry which is preliminary data.</text>
</comment>
<evidence type="ECO:0008006" key="3">
    <source>
        <dbReference type="Google" id="ProtNLM"/>
    </source>
</evidence>